<organism evidence="1">
    <name type="scientific">termite gut metagenome</name>
    <dbReference type="NCBI Taxonomy" id="433724"/>
    <lineage>
        <taxon>unclassified sequences</taxon>
        <taxon>metagenomes</taxon>
        <taxon>organismal metagenomes</taxon>
    </lineage>
</organism>
<protein>
    <submittedName>
        <fullName evidence="1">Uncharacterized protein</fullName>
    </submittedName>
</protein>
<name>A0A5J4QUF3_9ZZZZ</name>
<dbReference type="AlphaFoldDB" id="A0A5J4QUF3"/>
<comment type="caution">
    <text evidence="1">The sequence shown here is derived from an EMBL/GenBank/DDBJ whole genome shotgun (WGS) entry which is preliminary data.</text>
</comment>
<proteinExistence type="predicted"/>
<gene>
    <name evidence="1" type="ORF">EZS27_026248</name>
</gene>
<sequence>MFVNLRNLIDEVIELMRKISIYRKRSMYLSNKINTMWKEDVERFKIQRKPYLLYEE</sequence>
<dbReference type="EMBL" id="SNRY01002575">
    <property type="protein sequence ID" value="KAA6324421.1"/>
    <property type="molecule type" value="Genomic_DNA"/>
</dbReference>
<reference evidence="1" key="1">
    <citation type="submission" date="2019-03" db="EMBL/GenBank/DDBJ databases">
        <title>Single cell metagenomics reveals metabolic interactions within the superorganism composed of flagellate Streblomastix strix and complex community of Bacteroidetes bacteria on its surface.</title>
        <authorList>
            <person name="Treitli S.C."/>
            <person name="Kolisko M."/>
            <person name="Husnik F."/>
            <person name="Keeling P."/>
            <person name="Hampl V."/>
        </authorList>
    </citation>
    <scope>NUCLEOTIDE SEQUENCE</scope>
    <source>
        <strain evidence="1">STM</strain>
    </source>
</reference>
<accession>A0A5J4QUF3</accession>
<evidence type="ECO:0000313" key="1">
    <source>
        <dbReference type="EMBL" id="KAA6324421.1"/>
    </source>
</evidence>